<evidence type="ECO:0000256" key="10">
    <source>
        <dbReference type="ARBA" id="ARBA00023170"/>
    </source>
</evidence>
<dbReference type="PROSITE" id="PS50024">
    <property type="entry name" value="SEA"/>
    <property type="match status" value="2"/>
</dbReference>
<keyword evidence="13" id="KW-0373">Hyaluronic acid</keyword>
<evidence type="ECO:0000259" key="17">
    <source>
        <dbReference type="PROSITE" id="PS50024"/>
    </source>
</evidence>
<evidence type="ECO:0000256" key="16">
    <source>
        <dbReference type="ARBA" id="ARBA00045407"/>
    </source>
</evidence>
<keyword evidence="12" id="KW-0966">Cell projection</keyword>
<evidence type="ECO:0000256" key="14">
    <source>
        <dbReference type="ARBA" id="ARBA00040753"/>
    </source>
</evidence>
<dbReference type="EMBL" id="DYDO01000004">
    <property type="protein sequence ID" value="DBA26433.1"/>
    <property type="molecule type" value="Genomic_DNA"/>
</dbReference>
<dbReference type="SMART" id="SM00200">
    <property type="entry name" value="SEA"/>
    <property type="match status" value="2"/>
</dbReference>
<sequence length="712" mass="79103">MDRIPQTTEYQNWVDACQQETFCIFEIGKNFSSSQEHLDLVLQRVKQKTITETKDVLSTEEISTPVITEEPIMFTTGFPHPESLVTANDTLLNEIINDTKPMLKETDVTNLVPEHPKQQIVEFTVTLSNQEFTAELSDPNSPQYQELAANFQHQMQKVFEKLPGFKEIEVLRFRQKKEKDGSDSIVVRYAVVFERGSSESKNKIDETPTITSNKVENGNNEEAKEMSYTVMELQQMVAMALQDDRSLPVDLQTLLFSDGVHHSDDSKNHISSTESVTIGTIKTLPAFLDSDVLVSATQDMESVILTVEPSELPTGYGAISSITDSAVVDALEVTTPKRFEATTLEVIGIREETTYEIVEQFKYTTQEAIQVVLDSTEEDANARDMTTEATGVFEDITTEANEGNIDTSPEVTAALESITPEVILELEEITPEVKTAPTSLPDISISTDQSITIIIETSEQYEDTGNYTTTTNLIDISPEESSVAQESSLTEIYKEDVSTISGSGAHDVDTTAAFSSLDHLPSTTDISSKGKELVVFFSLRVTNMPFSEDLFNKSSPEYKSLEQQFLYLLLPYLQSNLTGFKNLEILNFKKGSLIVNSKVKFAKPLPYNVTKAVYCVLEEFCNTAAQRLNLKIDSYSLDVEPADLADPCKFMACDDFSECSVNSVTKEANCICKSGYINIDGQLCQSICDMIPNYCSEGEICEIEPGKGAVCR</sequence>
<evidence type="ECO:0000256" key="13">
    <source>
        <dbReference type="ARBA" id="ARBA00023290"/>
    </source>
</evidence>
<dbReference type="PANTHER" id="PTHR12199">
    <property type="entry name" value="INTERPHOTORECEPTOR MATRIX PROTEOGLYCAN"/>
    <property type="match status" value="1"/>
</dbReference>
<evidence type="ECO:0000256" key="8">
    <source>
        <dbReference type="ARBA" id="ARBA00022737"/>
    </source>
</evidence>
<evidence type="ECO:0000256" key="15">
    <source>
        <dbReference type="ARBA" id="ARBA00042018"/>
    </source>
</evidence>
<keyword evidence="10" id="KW-0675">Receptor</keyword>
<dbReference type="GO" id="GO:0001750">
    <property type="term" value="C:photoreceptor outer segment"/>
    <property type="evidence" value="ECO:0007669"/>
    <property type="project" value="UniProtKB-SubCell"/>
</dbReference>
<dbReference type="GO" id="GO:0008201">
    <property type="term" value="F:heparin binding"/>
    <property type="evidence" value="ECO:0007669"/>
    <property type="project" value="UniProtKB-KW"/>
</dbReference>
<dbReference type="Pfam" id="PF01390">
    <property type="entry name" value="SEA"/>
    <property type="match status" value="2"/>
</dbReference>
<dbReference type="PANTHER" id="PTHR12199:SF3">
    <property type="entry name" value="INTERPHOTORECEPTOR MATRIX PROTEOGLYCAN 1"/>
    <property type="match status" value="1"/>
</dbReference>
<comment type="function">
    <text evidence="16">Chondroitin sulfate-, heparin- and hyaluronan-binding protein. May serve to form a basic macromolecular scaffold comprising the insoluble interphotoreceptor matrix.</text>
</comment>
<reference evidence="18" key="1">
    <citation type="thesis" date="2020" institute="ProQuest LLC" country="789 East Eisenhower Parkway, Ann Arbor, MI, USA">
        <title>Comparative Genomics and Chromosome Evolution.</title>
        <authorList>
            <person name="Mudd A.B."/>
        </authorList>
    </citation>
    <scope>NUCLEOTIDE SEQUENCE</scope>
    <source>
        <strain evidence="18">1538</strain>
        <tissue evidence="18">Blood</tissue>
    </source>
</reference>
<dbReference type="GO" id="GO:0007601">
    <property type="term" value="P:visual perception"/>
    <property type="evidence" value="ECO:0007669"/>
    <property type="project" value="InterPro"/>
</dbReference>
<evidence type="ECO:0000256" key="2">
    <source>
        <dbReference type="ARBA" id="ARBA00004504"/>
    </source>
</evidence>
<feature type="domain" description="SEA" evidence="17">
    <location>
        <begin position="531"/>
        <end position="644"/>
    </location>
</feature>
<evidence type="ECO:0000256" key="4">
    <source>
        <dbReference type="ARBA" id="ARBA00022525"/>
    </source>
</evidence>
<dbReference type="Gene3D" id="3.30.70.960">
    <property type="entry name" value="SEA domain"/>
    <property type="match status" value="2"/>
</dbReference>
<dbReference type="SUPFAM" id="SSF82671">
    <property type="entry name" value="SEA domain"/>
    <property type="match status" value="2"/>
</dbReference>
<protein>
    <recommendedName>
        <fullName evidence="14">Interphotoreceptor matrix proteoglycan 1</fullName>
    </recommendedName>
    <alternativeName>
        <fullName evidence="15">Sialoprotein associated with cones and rods</fullName>
    </alternativeName>
</protein>
<comment type="caution">
    <text evidence="18">The sequence shown here is derived from an EMBL/GenBank/DDBJ whole genome shotgun (WGS) entry which is preliminary data.</text>
</comment>
<comment type="subcellular location">
    <subcellularLocation>
        <location evidence="2">Cell projection</location>
        <location evidence="2">Cilium</location>
        <location evidence="2">Photoreceptor outer segment</location>
    </subcellularLocation>
    <subcellularLocation>
        <location evidence="1">Photoreceptor inner segment</location>
    </subcellularLocation>
    <subcellularLocation>
        <location evidence="3">Secreted</location>
        <location evidence="3">Extracellular space</location>
        <location evidence="3">Extracellular matrix</location>
        <location evidence="3">Interphotoreceptor matrix</location>
    </subcellularLocation>
</comment>
<dbReference type="GO" id="GO:0033165">
    <property type="term" value="C:interphotoreceptor matrix"/>
    <property type="evidence" value="ECO:0007669"/>
    <property type="project" value="UniProtKB-SubCell"/>
</dbReference>
<keyword evidence="19" id="KW-1185">Reference proteome</keyword>
<keyword evidence="4" id="KW-0964">Secreted</keyword>
<evidence type="ECO:0000313" key="18">
    <source>
        <dbReference type="EMBL" id="DBA26433.1"/>
    </source>
</evidence>
<dbReference type="InterPro" id="IPR036364">
    <property type="entry name" value="SEA_dom_sf"/>
</dbReference>
<dbReference type="GO" id="GO:0001917">
    <property type="term" value="C:photoreceptor inner segment"/>
    <property type="evidence" value="ECO:0007669"/>
    <property type="project" value="UniProtKB-SubCell"/>
</dbReference>
<evidence type="ECO:0000256" key="9">
    <source>
        <dbReference type="ARBA" id="ARBA00022981"/>
    </source>
</evidence>
<accession>A0AAV3AMN5</accession>
<keyword evidence="6" id="KW-0358">Heparin-binding</keyword>
<organism evidence="18 19">
    <name type="scientific">Pyxicephalus adspersus</name>
    <name type="common">African bullfrog</name>
    <dbReference type="NCBI Taxonomy" id="30357"/>
    <lineage>
        <taxon>Eukaryota</taxon>
        <taxon>Metazoa</taxon>
        <taxon>Chordata</taxon>
        <taxon>Craniata</taxon>
        <taxon>Vertebrata</taxon>
        <taxon>Euteleostomi</taxon>
        <taxon>Amphibia</taxon>
        <taxon>Batrachia</taxon>
        <taxon>Anura</taxon>
        <taxon>Neobatrachia</taxon>
        <taxon>Ranoidea</taxon>
        <taxon>Pyxicephalidae</taxon>
        <taxon>Pyxicephalinae</taxon>
        <taxon>Pyxicephalus</taxon>
    </lineage>
</organism>
<keyword evidence="5" id="KW-0272">Extracellular matrix</keyword>
<name>A0AAV3AMN5_PYXAD</name>
<keyword evidence="8" id="KW-0677">Repeat</keyword>
<evidence type="ECO:0000256" key="1">
    <source>
        <dbReference type="ARBA" id="ARBA00004437"/>
    </source>
</evidence>
<keyword evidence="11" id="KW-0325">Glycoprotein</keyword>
<dbReference type="GO" id="GO:0005540">
    <property type="term" value="F:hyaluronic acid binding"/>
    <property type="evidence" value="ECO:0007669"/>
    <property type="project" value="UniProtKB-KW"/>
</dbReference>
<gene>
    <name evidence="18" type="ORF">GDO54_010695</name>
</gene>
<evidence type="ECO:0000256" key="12">
    <source>
        <dbReference type="ARBA" id="ARBA00023273"/>
    </source>
</evidence>
<dbReference type="Proteomes" id="UP001181693">
    <property type="component" value="Unassembled WGS sequence"/>
</dbReference>
<dbReference type="InterPro" id="IPR000082">
    <property type="entry name" value="SEA_dom"/>
</dbReference>
<evidence type="ECO:0000313" key="19">
    <source>
        <dbReference type="Proteomes" id="UP001181693"/>
    </source>
</evidence>
<evidence type="ECO:0000256" key="3">
    <source>
        <dbReference type="ARBA" id="ARBA00004593"/>
    </source>
</evidence>
<evidence type="ECO:0000256" key="6">
    <source>
        <dbReference type="ARBA" id="ARBA00022674"/>
    </source>
</evidence>
<dbReference type="AlphaFoldDB" id="A0AAV3AMN5"/>
<dbReference type="InterPro" id="IPR000742">
    <property type="entry name" value="EGF"/>
</dbReference>
<proteinExistence type="predicted"/>
<feature type="domain" description="SEA" evidence="17">
    <location>
        <begin position="117"/>
        <end position="235"/>
    </location>
</feature>
<evidence type="ECO:0000256" key="7">
    <source>
        <dbReference type="ARBA" id="ARBA00022729"/>
    </source>
</evidence>
<dbReference type="PROSITE" id="PS01186">
    <property type="entry name" value="EGF_2"/>
    <property type="match status" value="1"/>
</dbReference>
<evidence type="ECO:0000256" key="11">
    <source>
        <dbReference type="ARBA" id="ARBA00023180"/>
    </source>
</evidence>
<keyword evidence="7" id="KW-0732">Signal</keyword>
<keyword evidence="9" id="KW-0730">Sialic acid</keyword>
<evidence type="ECO:0000256" key="5">
    <source>
        <dbReference type="ARBA" id="ARBA00022530"/>
    </source>
</evidence>
<dbReference type="InterPro" id="IPR039861">
    <property type="entry name" value="IMPG"/>
</dbReference>